<sequence>MSSSLDCRSVYSLEMKLFQAIFLTFCINIVRANYVQEKCEKEAEELKNTPLHNKFLKDCVSTGTWTVTEDEYFKKWEECKEKTGYTSHQECLSMNNIHNEDMMAHYDCFDEIIDPDHHNDNNVYRFTVIDLIHYNST</sequence>
<protein>
    <submittedName>
        <fullName evidence="1">Uncharacterized protein</fullName>
    </submittedName>
</protein>
<dbReference type="EMBL" id="CAQQ02386560">
    <property type="status" value="NOT_ANNOTATED_CDS"/>
    <property type="molecule type" value="Genomic_DNA"/>
</dbReference>
<organism evidence="1 2">
    <name type="scientific">Megaselia scalaris</name>
    <name type="common">Humpbacked fly</name>
    <name type="synonym">Phora scalaris</name>
    <dbReference type="NCBI Taxonomy" id="36166"/>
    <lineage>
        <taxon>Eukaryota</taxon>
        <taxon>Metazoa</taxon>
        <taxon>Ecdysozoa</taxon>
        <taxon>Arthropoda</taxon>
        <taxon>Hexapoda</taxon>
        <taxon>Insecta</taxon>
        <taxon>Pterygota</taxon>
        <taxon>Neoptera</taxon>
        <taxon>Endopterygota</taxon>
        <taxon>Diptera</taxon>
        <taxon>Brachycera</taxon>
        <taxon>Muscomorpha</taxon>
        <taxon>Platypezoidea</taxon>
        <taxon>Phoridae</taxon>
        <taxon>Megaseliini</taxon>
        <taxon>Megaselia</taxon>
    </lineage>
</organism>
<proteinExistence type="predicted"/>
<dbReference type="Proteomes" id="UP000015102">
    <property type="component" value="Unassembled WGS sequence"/>
</dbReference>
<reference evidence="2" key="1">
    <citation type="submission" date="2013-02" db="EMBL/GenBank/DDBJ databases">
        <authorList>
            <person name="Hughes D."/>
        </authorList>
    </citation>
    <scope>NUCLEOTIDE SEQUENCE</scope>
    <source>
        <strain>Durham</strain>
        <strain evidence="2">NC isolate 2 -- Noor lab</strain>
    </source>
</reference>
<name>T1H2X4_MEGSC</name>
<dbReference type="HOGENOM" id="CLU_1867431_0_0_1"/>
<accession>T1H2X4</accession>
<keyword evidence="2" id="KW-1185">Reference proteome</keyword>
<dbReference type="EnsemblMetazoa" id="MESCA010580-RA">
    <property type="protein sequence ID" value="MESCA010580-PA"/>
    <property type="gene ID" value="MESCA010580"/>
</dbReference>
<reference evidence="1" key="2">
    <citation type="submission" date="2015-06" db="UniProtKB">
        <authorList>
            <consortium name="EnsemblMetazoa"/>
        </authorList>
    </citation>
    <scope>IDENTIFICATION</scope>
</reference>
<evidence type="ECO:0000313" key="2">
    <source>
        <dbReference type="Proteomes" id="UP000015102"/>
    </source>
</evidence>
<dbReference type="AlphaFoldDB" id="T1H2X4"/>
<evidence type="ECO:0000313" key="1">
    <source>
        <dbReference type="EnsemblMetazoa" id="MESCA010580-PA"/>
    </source>
</evidence>